<dbReference type="InterPro" id="IPR047959">
    <property type="entry name" value="Transpos_IS5"/>
</dbReference>
<keyword evidence="3" id="KW-0815">Transposition</keyword>
<organism evidence="8 9">
    <name type="scientific">Aeromonas sobria</name>
    <dbReference type="NCBI Taxonomy" id="646"/>
    <lineage>
        <taxon>Bacteria</taxon>
        <taxon>Pseudomonadati</taxon>
        <taxon>Pseudomonadota</taxon>
        <taxon>Gammaproteobacteria</taxon>
        <taxon>Aeromonadales</taxon>
        <taxon>Aeromonadaceae</taxon>
        <taxon>Aeromonas</taxon>
    </lineage>
</organism>
<dbReference type="InterPro" id="IPR002559">
    <property type="entry name" value="Transposase_11"/>
</dbReference>
<evidence type="ECO:0000256" key="2">
    <source>
        <dbReference type="ARBA" id="ARBA00010075"/>
    </source>
</evidence>
<dbReference type="EMBL" id="LJZX01000055">
    <property type="protein sequence ID" value="PKQ74533.1"/>
    <property type="molecule type" value="Genomic_DNA"/>
</dbReference>
<dbReference type="Pfam" id="PF05598">
    <property type="entry name" value="DUF772"/>
    <property type="match status" value="1"/>
</dbReference>
<keyword evidence="5" id="KW-0233">DNA recombination</keyword>
<reference evidence="8 9" key="1">
    <citation type="journal article" date="2017" name="Front. Microbiol.">
        <title>Strong Genomic and Phenotypic Heterogeneity in the Aeromonas sobria Species Complex.</title>
        <authorList>
            <person name="Gauthier J."/>
            <person name="Vincent A.T."/>
            <person name="Charette S.J."/>
            <person name="Derome N."/>
        </authorList>
    </citation>
    <scope>NUCLEOTIDE SEQUENCE [LARGE SCALE GENOMIC DNA]</scope>
    <source>
        <strain evidence="8 9">JF2635</strain>
    </source>
</reference>
<proteinExistence type="inferred from homology"/>
<comment type="function">
    <text evidence="1">Involved in the transposition of the insertion sequence IS5.</text>
</comment>
<evidence type="ECO:0000259" key="6">
    <source>
        <dbReference type="Pfam" id="PF01609"/>
    </source>
</evidence>
<dbReference type="Proteomes" id="UP000233526">
    <property type="component" value="Unassembled WGS sequence"/>
</dbReference>
<comment type="similarity">
    <text evidence="2">Belongs to the transposase 11 family.</text>
</comment>
<evidence type="ECO:0000313" key="8">
    <source>
        <dbReference type="EMBL" id="PKQ74533.1"/>
    </source>
</evidence>
<dbReference type="Pfam" id="PF01609">
    <property type="entry name" value="DDE_Tnp_1"/>
    <property type="match status" value="1"/>
</dbReference>
<sequence>MSHQLTFADSEFNGKRRKTRKEIFLARMDALLPWSRMLEVIEPVYPKAGNGRRPYPLDTMLRIHCMQQWYNLSDGAMEDALYEIASMRLFAKLSLDQAIPDRTTIMNFRHLLEQHQLARQLFEAINQWLCDAGIMMKQGTLVDATIIEAPSSTKNKRGERDPEMHQTKKGNQWYFGMKAHIGVDAKSGLTHSLETTSANEHDLNQVGNLLHGKEEFVFADAGYQGAENREELADVKAEWAIAMRPGKLKELKKHPRKNKTVIAFERLKSSVRAKVEHPFRLIKRQFGFVKARYKGLRKNDNQLAMLFTLANLFRVEQMIRGWGSCVQNAR</sequence>
<accession>A0A2N3IS53</accession>
<gene>
    <name evidence="8" type="ORF">AOX56_20840</name>
</gene>
<dbReference type="GO" id="GO:0004803">
    <property type="term" value="F:transposase activity"/>
    <property type="evidence" value="ECO:0007669"/>
    <property type="project" value="InterPro"/>
</dbReference>
<evidence type="ECO:0000313" key="9">
    <source>
        <dbReference type="Proteomes" id="UP000233526"/>
    </source>
</evidence>
<keyword evidence="4" id="KW-0238">DNA-binding</keyword>
<feature type="domain" description="Transposase InsH N-terminal" evidence="7">
    <location>
        <begin position="18"/>
        <end position="110"/>
    </location>
</feature>
<dbReference type="PANTHER" id="PTHR35604">
    <property type="entry name" value="TRANSPOSASE INSH FOR INSERTION SEQUENCE ELEMENT IS5A-RELATED"/>
    <property type="match status" value="1"/>
</dbReference>
<evidence type="ECO:0000256" key="3">
    <source>
        <dbReference type="ARBA" id="ARBA00022578"/>
    </source>
</evidence>
<dbReference type="InterPro" id="IPR008490">
    <property type="entry name" value="Transposase_InsH_N"/>
</dbReference>
<name>A0A2N3IS53_AERSO</name>
<evidence type="ECO:0000256" key="5">
    <source>
        <dbReference type="ARBA" id="ARBA00023172"/>
    </source>
</evidence>
<evidence type="ECO:0000256" key="4">
    <source>
        <dbReference type="ARBA" id="ARBA00023125"/>
    </source>
</evidence>
<protein>
    <submittedName>
        <fullName evidence="8">Transposase</fullName>
    </submittedName>
</protein>
<dbReference type="PANTHER" id="PTHR35604:SF2">
    <property type="entry name" value="TRANSPOSASE INSH FOR INSERTION SEQUENCE ELEMENT IS5A-RELATED"/>
    <property type="match status" value="1"/>
</dbReference>
<comment type="caution">
    <text evidence="8">The sequence shown here is derived from an EMBL/GenBank/DDBJ whole genome shotgun (WGS) entry which is preliminary data.</text>
</comment>
<dbReference type="GO" id="GO:0006313">
    <property type="term" value="P:DNA transposition"/>
    <property type="evidence" value="ECO:0007669"/>
    <property type="project" value="InterPro"/>
</dbReference>
<dbReference type="NCBIfam" id="NF033581">
    <property type="entry name" value="transpos_IS5_4"/>
    <property type="match status" value="1"/>
</dbReference>
<dbReference type="GO" id="GO:0003677">
    <property type="term" value="F:DNA binding"/>
    <property type="evidence" value="ECO:0007669"/>
    <property type="project" value="UniProtKB-KW"/>
</dbReference>
<evidence type="ECO:0000256" key="1">
    <source>
        <dbReference type="ARBA" id="ARBA00003544"/>
    </source>
</evidence>
<dbReference type="AlphaFoldDB" id="A0A2N3IS53"/>
<feature type="domain" description="Transposase IS4-like" evidence="6">
    <location>
        <begin position="137"/>
        <end position="312"/>
    </location>
</feature>
<evidence type="ECO:0000259" key="7">
    <source>
        <dbReference type="Pfam" id="PF05598"/>
    </source>
</evidence>
<dbReference type="RefSeq" id="WP_101319776.1">
    <property type="nucleotide sequence ID" value="NZ_CAWNSS010000055.1"/>
</dbReference>